<dbReference type="KEGG" id="hazt:108666329"/>
<feature type="transmembrane region" description="Helical" evidence="6">
    <location>
        <begin position="509"/>
        <end position="532"/>
    </location>
</feature>
<dbReference type="RefSeq" id="XP_018008663.1">
    <property type="nucleotide sequence ID" value="XM_018153174.2"/>
</dbReference>
<dbReference type="Proteomes" id="UP000694843">
    <property type="component" value="Unplaced"/>
</dbReference>
<evidence type="ECO:0000256" key="6">
    <source>
        <dbReference type="SAM" id="Phobius"/>
    </source>
</evidence>
<reference evidence="9" key="1">
    <citation type="submission" date="2025-08" db="UniProtKB">
        <authorList>
            <consortium name="RefSeq"/>
        </authorList>
    </citation>
    <scope>IDENTIFICATION</scope>
    <source>
        <tissue evidence="9">Whole organism</tissue>
    </source>
</reference>
<feature type="transmembrane region" description="Helical" evidence="6">
    <location>
        <begin position="456"/>
        <end position="473"/>
    </location>
</feature>
<feature type="transmembrane region" description="Helical" evidence="6">
    <location>
        <begin position="198"/>
        <end position="216"/>
    </location>
</feature>
<keyword evidence="2 6" id="KW-0812">Transmembrane</keyword>
<protein>
    <submittedName>
        <fullName evidence="9">Organic cation transporter 1</fullName>
    </submittedName>
</protein>
<gene>
    <name evidence="9" type="primary">LOC108666329</name>
</gene>
<dbReference type="PROSITE" id="PS50850">
    <property type="entry name" value="MFS"/>
    <property type="match status" value="1"/>
</dbReference>
<feature type="transmembrane region" description="Helical" evidence="6">
    <location>
        <begin position="485"/>
        <end position="503"/>
    </location>
</feature>
<dbReference type="InterPro" id="IPR005829">
    <property type="entry name" value="Sugar_transporter_CS"/>
</dbReference>
<feature type="transmembrane region" description="Helical" evidence="6">
    <location>
        <begin position="396"/>
        <end position="417"/>
    </location>
</feature>
<organism evidence="8 9">
    <name type="scientific">Hyalella azteca</name>
    <name type="common">Amphipod</name>
    <dbReference type="NCBI Taxonomy" id="294128"/>
    <lineage>
        <taxon>Eukaryota</taxon>
        <taxon>Metazoa</taxon>
        <taxon>Ecdysozoa</taxon>
        <taxon>Arthropoda</taxon>
        <taxon>Crustacea</taxon>
        <taxon>Multicrustacea</taxon>
        <taxon>Malacostraca</taxon>
        <taxon>Eumalacostraca</taxon>
        <taxon>Peracarida</taxon>
        <taxon>Amphipoda</taxon>
        <taxon>Senticaudata</taxon>
        <taxon>Talitrida</taxon>
        <taxon>Talitroidea</taxon>
        <taxon>Hyalellidae</taxon>
        <taxon>Hyalella</taxon>
    </lineage>
</organism>
<evidence type="ECO:0000256" key="5">
    <source>
        <dbReference type="SAM" id="MobiDB-lite"/>
    </source>
</evidence>
<feature type="transmembrane region" description="Helical" evidence="6">
    <location>
        <begin position="22"/>
        <end position="45"/>
    </location>
</feature>
<feature type="transmembrane region" description="Helical" evidence="6">
    <location>
        <begin position="222"/>
        <end position="243"/>
    </location>
</feature>
<feature type="region of interest" description="Disordered" evidence="5">
    <location>
        <begin position="570"/>
        <end position="607"/>
    </location>
</feature>
<dbReference type="InterPro" id="IPR005828">
    <property type="entry name" value="MFS_sugar_transport-like"/>
</dbReference>
<dbReference type="Gene3D" id="1.20.1250.20">
    <property type="entry name" value="MFS general substrate transporter like domains"/>
    <property type="match status" value="1"/>
</dbReference>
<dbReference type="InterPro" id="IPR036259">
    <property type="entry name" value="MFS_trans_sf"/>
</dbReference>
<feature type="transmembrane region" description="Helical" evidence="6">
    <location>
        <begin position="281"/>
        <end position="302"/>
    </location>
</feature>
<feature type="transmembrane region" description="Helical" evidence="6">
    <location>
        <begin position="367"/>
        <end position="384"/>
    </location>
</feature>
<feature type="domain" description="Major facilitator superfamily (MFS) profile" evidence="7">
    <location>
        <begin position="119"/>
        <end position="537"/>
    </location>
</feature>
<keyword evidence="3 6" id="KW-1133">Transmembrane helix</keyword>
<dbReference type="InterPro" id="IPR020846">
    <property type="entry name" value="MFS_dom"/>
</dbReference>
<proteinExistence type="predicted"/>
<evidence type="ECO:0000256" key="3">
    <source>
        <dbReference type="ARBA" id="ARBA00022989"/>
    </source>
</evidence>
<keyword evidence="8" id="KW-1185">Reference proteome</keyword>
<feature type="transmembrane region" description="Helical" evidence="6">
    <location>
        <begin position="429"/>
        <end position="450"/>
    </location>
</feature>
<comment type="subcellular location">
    <subcellularLocation>
        <location evidence="1">Membrane</location>
        <topology evidence="1">Multi-pass membrane protein</topology>
    </subcellularLocation>
</comment>
<keyword evidence="4 6" id="KW-0472">Membrane</keyword>
<dbReference type="Pfam" id="PF00083">
    <property type="entry name" value="Sugar_tr"/>
    <property type="match status" value="1"/>
</dbReference>
<dbReference type="OMA" id="SCTASAM"/>
<evidence type="ECO:0000259" key="7">
    <source>
        <dbReference type="PROSITE" id="PS50850"/>
    </source>
</evidence>
<evidence type="ECO:0000256" key="2">
    <source>
        <dbReference type="ARBA" id="ARBA00022692"/>
    </source>
</evidence>
<dbReference type="PANTHER" id="PTHR24064">
    <property type="entry name" value="SOLUTE CARRIER FAMILY 22 MEMBER"/>
    <property type="match status" value="1"/>
</dbReference>
<sequence length="628" mass="69358">MKTASFEHVLEQVGSQGRHQKLLIWLYVLPLNFFIPWMVLTPIFLSSTPAYHCAPPPHDAEPPFGDHVSRASITHLNSSAGDNFTEEVWWSVAIPKKDGKTEQCRQYNMSWSDIAGLASVPANTNFSLHISDNYGIVDCQHGKQYDQSDFKETLPMSLGWVCDSEHFTAMWLSVGLAGNVIGTLAFTSLADIFGRRPLLAITSLVCAVFGCAKIYATSTWTAMLAQFVASMPFPAILELSLIIIYEQVSGDQRSFITSASFVMWTLGSSLLPLVAWLAGTWRLLCLITSLPFFLFVAAYWVLPESPSWLLSRGKATETVELLSTIARRNGKTVPKDLEDQVTLLCGQGKQHHGPLQLFYTPLVRKRTLLLTACYTCNNLFYYGLTYNIDNMSGNQFLNFFLFSITELPANFLGGWMVEVLGRRWSQSSCFFLASACALASLPFIGTSTWITTVMLTISKLFVTISFLVIYIQCAEIYPTSHRSTGTGLSSLVSSCFGTTGPYIAVTSKIWGGLPYLILATIGVAGVLVSSLLPETLGQDLPQTLDDAENYLTDEEYFSFKGKAPCGIRKRKKSSFRPKPADQSANDTGVTEALNSRGPVTSMDDYHVNSDKLHSSTMAILPDEMNDLP</sequence>
<dbReference type="AlphaFoldDB" id="A0A8B7N5T0"/>
<evidence type="ECO:0000313" key="8">
    <source>
        <dbReference type="Proteomes" id="UP000694843"/>
    </source>
</evidence>
<evidence type="ECO:0000313" key="9">
    <source>
        <dbReference type="RefSeq" id="XP_018008663.1"/>
    </source>
</evidence>
<dbReference type="SUPFAM" id="SSF103473">
    <property type="entry name" value="MFS general substrate transporter"/>
    <property type="match status" value="1"/>
</dbReference>
<accession>A0A8B7N5T0</accession>
<dbReference type="GO" id="GO:0016020">
    <property type="term" value="C:membrane"/>
    <property type="evidence" value="ECO:0007669"/>
    <property type="project" value="UniProtKB-SubCell"/>
</dbReference>
<evidence type="ECO:0000256" key="4">
    <source>
        <dbReference type="ARBA" id="ARBA00023136"/>
    </source>
</evidence>
<evidence type="ECO:0000256" key="1">
    <source>
        <dbReference type="ARBA" id="ARBA00004141"/>
    </source>
</evidence>
<name>A0A8B7N5T0_HYAAZ</name>
<dbReference type="GO" id="GO:0022857">
    <property type="term" value="F:transmembrane transporter activity"/>
    <property type="evidence" value="ECO:0007669"/>
    <property type="project" value="InterPro"/>
</dbReference>
<dbReference type="OrthoDB" id="3936150at2759"/>
<dbReference type="GeneID" id="108666329"/>
<dbReference type="PROSITE" id="PS00216">
    <property type="entry name" value="SUGAR_TRANSPORT_1"/>
    <property type="match status" value="1"/>
</dbReference>
<feature type="transmembrane region" description="Helical" evidence="6">
    <location>
        <begin position="255"/>
        <end position="275"/>
    </location>
</feature>
<feature type="transmembrane region" description="Helical" evidence="6">
    <location>
        <begin position="166"/>
        <end position="186"/>
    </location>
</feature>